<organism evidence="4">
    <name type="scientific">Heligmosomoides polygyrus</name>
    <name type="common">Parasitic roundworm</name>
    <dbReference type="NCBI Taxonomy" id="6339"/>
    <lineage>
        <taxon>Eukaryota</taxon>
        <taxon>Metazoa</taxon>
        <taxon>Ecdysozoa</taxon>
        <taxon>Nematoda</taxon>
        <taxon>Chromadorea</taxon>
        <taxon>Rhabditida</taxon>
        <taxon>Rhabditina</taxon>
        <taxon>Rhabditomorpha</taxon>
        <taxon>Strongyloidea</taxon>
        <taxon>Heligmosomidae</taxon>
        <taxon>Heligmosomoides</taxon>
    </lineage>
</organism>
<feature type="domain" description="CCZ1/INTU second Longin" evidence="3">
    <location>
        <begin position="242"/>
        <end position="365"/>
    </location>
</feature>
<evidence type="ECO:0000313" key="5">
    <source>
        <dbReference type="Proteomes" id="UP000050761"/>
    </source>
</evidence>
<comment type="similarity">
    <text evidence="1">Belongs to the CCZ1 family.</text>
</comment>
<dbReference type="Pfam" id="PF19031">
    <property type="entry name" value="Intu_longin_1"/>
    <property type="match status" value="1"/>
</dbReference>
<reference evidence="6" key="2">
    <citation type="submission" date="2019-09" db="UniProtKB">
        <authorList>
            <consortium name="WormBaseParasite"/>
        </authorList>
    </citation>
    <scope>IDENTIFICATION</scope>
</reference>
<dbReference type="Proteomes" id="UP000050761">
    <property type="component" value="Unassembled WGS sequence"/>
</dbReference>
<dbReference type="PANTHER" id="PTHR13056:SF0">
    <property type="entry name" value="VACUOLAR FUSION PROTEIN CCZ1 HOMOLOG-RELATED"/>
    <property type="match status" value="1"/>
</dbReference>
<dbReference type="Pfam" id="PF19032">
    <property type="entry name" value="Intu_longin_2"/>
    <property type="match status" value="1"/>
</dbReference>
<evidence type="ECO:0000256" key="1">
    <source>
        <dbReference type="ARBA" id="ARBA00005352"/>
    </source>
</evidence>
<dbReference type="InterPro" id="IPR013176">
    <property type="entry name" value="Ccz1"/>
</dbReference>
<proteinExistence type="inferred from homology"/>
<dbReference type="GO" id="GO:0035658">
    <property type="term" value="C:Mon1-Ccz1 complex"/>
    <property type="evidence" value="ECO:0007669"/>
    <property type="project" value="InterPro"/>
</dbReference>
<dbReference type="InterPro" id="IPR043988">
    <property type="entry name" value="CCZ1/INTU_longin_2"/>
</dbReference>
<reference evidence="4 5" key="1">
    <citation type="submission" date="2018-11" db="EMBL/GenBank/DDBJ databases">
        <authorList>
            <consortium name="Pathogen Informatics"/>
        </authorList>
    </citation>
    <scope>NUCLEOTIDE SEQUENCE [LARGE SCALE GENOMIC DNA]</scope>
</reference>
<dbReference type="AlphaFoldDB" id="A0A3P8B5E3"/>
<name>A0A3P8B5E3_HELPZ</name>
<evidence type="ECO:0000259" key="3">
    <source>
        <dbReference type="Pfam" id="PF19032"/>
    </source>
</evidence>
<protein>
    <submittedName>
        <fullName evidence="6">PX domain-containing protein</fullName>
    </submittedName>
</protein>
<dbReference type="WBParaSite" id="HPBE_0000732901-mRNA-1">
    <property type="protein sequence ID" value="HPBE_0000732901-mRNA-1"/>
    <property type="gene ID" value="HPBE_0000732901"/>
</dbReference>
<dbReference type="EMBL" id="UZAH01025860">
    <property type="protein sequence ID" value="VDO71778.1"/>
    <property type="molecule type" value="Genomic_DNA"/>
</dbReference>
<accession>A0A3P8B5E3</accession>
<keyword evidence="5" id="KW-1185">Reference proteome</keyword>
<dbReference type="PANTHER" id="PTHR13056">
    <property type="entry name" value="VACUOLAR FUSION PROTEIN CCZ1 HOMOLOG-RELATED"/>
    <property type="match status" value="1"/>
</dbReference>
<dbReference type="GO" id="GO:0016192">
    <property type="term" value="P:vesicle-mediated transport"/>
    <property type="evidence" value="ECO:0007669"/>
    <property type="project" value="InterPro"/>
</dbReference>
<evidence type="ECO:0000313" key="4">
    <source>
        <dbReference type="EMBL" id="VDO71778.1"/>
    </source>
</evidence>
<gene>
    <name evidence="4" type="ORF">HPBE_LOCUS7330</name>
</gene>
<evidence type="ECO:0000259" key="2">
    <source>
        <dbReference type="Pfam" id="PF19031"/>
    </source>
</evidence>
<evidence type="ECO:0000313" key="6">
    <source>
        <dbReference type="WBParaSite" id="HPBE_0000732901-mRNA-1"/>
    </source>
</evidence>
<dbReference type="OrthoDB" id="240546at2759"/>
<sequence>MLAGTFANPLYFFATNTSNVTQAEMWVRLPDILEFFFVAHPSSGRREGEEHQRIMYFYPKGETLDRQAEITGFAEAVVNFTDNFVSPEEQAQKPEFPFRTVSTQKSEHVYIQVENYVSILVRFPAWNYQLSRTSRYSVFLAAIQNVLTNVYKMFRLFFGEFSPFSLDRPPFFPELYFYRKRNEQKFKERLEYFLGRYLPLLKLHRMPLLDYLNGAAFLPLNGPTYLNVVSMTSELVEEFPLIQKVLILYQDKVLYYSLSRRDLPSLFRYLTQSLLPMTIGDELLHFKFRSSQGRFLRGPTDLTIDAPLAGDDALPTVHLFNSDDDEDNEELIKYQMMVYRCLNATVCMFTNQEVTRKLLRNIDGYLGSELSKVASQIGDCIGAQNPDVLSTPDFHYIYFNPASLSLTSSFTESADTPKPALPPPEVSRLVCSSLTSFLSDADEFGECFSKSESDWLSDGLLALSNGSLADVQSRTLGIIKTHFEAIFLN</sequence>
<feature type="domain" description="CCZ1/INTU/HSP4 first Longin" evidence="2">
    <location>
        <begin position="33"/>
        <end position="159"/>
    </location>
</feature>
<dbReference type="InterPro" id="IPR043987">
    <property type="entry name" value="CCZ1/INTU/HSP4_longin_1"/>
</dbReference>